<name>A0A6C7E519_ILUCY</name>
<dbReference type="SUPFAM" id="SSF55961">
    <property type="entry name" value="Bet v1-like"/>
    <property type="match status" value="1"/>
</dbReference>
<keyword evidence="2" id="KW-1185">Reference proteome</keyword>
<organism evidence="1 2">
    <name type="scientific">Ilumatobacter coccineus (strain NBRC 103263 / KCTC 29153 / YM16-304)</name>
    <dbReference type="NCBI Taxonomy" id="1313172"/>
    <lineage>
        <taxon>Bacteria</taxon>
        <taxon>Bacillati</taxon>
        <taxon>Actinomycetota</taxon>
        <taxon>Acidimicrobiia</taxon>
        <taxon>Acidimicrobiales</taxon>
        <taxon>Ilumatobacteraceae</taxon>
        <taxon>Ilumatobacter</taxon>
    </lineage>
</organism>
<dbReference type="OrthoDB" id="581838at2"/>
<gene>
    <name evidence="1" type="ORF">YM304_13560</name>
</gene>
<dbReference type="KEGG" id="aym:YM304_13560"/>
<dbReference type="EMBL" id="AP012057">
    <property type="protein sequence ID" value="BAN01670.1"/>
    <property type="molecule type" value="Genomic_DNA"/>
</dbReference>
<dbReference type="AlphaFoldDB" id="A0A6C7E519"/>
<sequence length="157" mass="16962">MPKLTVHPPEWIDSAPAVAESSVAIDAPPAAVWARIADHESWPEWFTDLKKVERVGTGVGVGSGRKVGIALITIDEEFTAWTENEHFAFAVTKTPVPVLTALVESVRIEETEAGCTVTYRQGVAGRTGFGWLAKRIAAQLQGQTGDALQNLKRLVEA</sequence>
<dbReference type="Proteomes" id="UP000011863">
    <property type="component" value="Chromosome"/>
</dbReference>
<dbReference type="Pfam" id="PF10604">
    <property type="entry name" value="Polyketide_cyc2"/>
    <property type="match status" value="1"/>
</dbReference>
<dbReference type="RefSeq" id="WP_015440917.1">
    <property type="nucleotide sequence ID" value="NC_020520.1"/>
</dbReference>
<dbReference type="InterPro" id="IPR023393">
    <property type="entry name" value="START-like_dom_sf"/>
</dbReference>
<evidence type="ECO:0000313" key="1">
    <source>
        <dbReference type="EMBL" id="BAN01670.1"/>
    </source>
</evidence>
<dbReference type="InterPro" id="IPR019587">
    <property type="entry name" value="Polyketide_cyclase/dehydratase"/>
</dbReference>
<evidence type="ECO:0000313" key="2">
    <source>
        <dbReference type="Proteomes" id="UP000011863"/>
    </source>
</evidence>
<reference evidence="1 2" key="1">
    <citation type="journal article" date="2013" name="Int. J. Syst. Evol. Microbiol.">
        <title>Ilumatobacter nonamiense sp. nov. and Ilumatobacter coccineum sp. nov., isolated from seashore sand.</title>
        <authorList>
            <person name="Matsumoto A."/>
            <person name="Kasai H."/>
            <person name="Matsuo Y."/>
            <person name="Shizuri Y."/>
            <person name="Ichikawa N."/>
            <person name="Fujita N."/>
            <person name="Omura S."/>
            <person name="Takahashi Y."/>
        </authorList>
    </citation>
    <scope>NUCLEOTIDE SEQUENCE [LARGE SCALE GENOMIC DNA]</scope>
    <source>
        <strain evidence="2">NBRC 103263 / KCTC 29153 / YM16-304</strain>
    </source>
</reference>
<dbReference type="CDD" id="cd07821">
    <property type="entry name" value="PYR_PYL_RCAR_like"/>
    <property type="match status" value="1"/>
</dbReference>
<accession>A0A6C7E519</accession>
<proteinExistence type="predicted"/>
<protein>
    <recommendedName>
        <fullName evidence="3">Polyketide cyclase</fullName>
    </recommendedName>
</protein>
<dbReference type="Gene3D" id="3.30.530.20">
    <property type="match status" value="1"/>
</dbReference>
<evidence type="ECO:0008006" key="3">
    <source>
        <dbReference type="Google" id="ProtNLM"/>
    </source>
</evidence>